<gene>
    <name evidence="1" type="ORF">A8926_2657</name>
</gene>
<protein>
    <submittedName>
        <fullName evidence="1">Uncharacterized protein</fullName>
    </submittedName>
</protein>
<proteinExistence type="predicted"/>
<name>A0A2N3XWD7_SACSN</name>
<keyword evidence="2" id="KW-1185">Reference proteome</keyword>
<dbReference type="EMBL" id="PJNB01000001">
    <property type="protein sequence ID" value="PKW14993.1"/>
    <property type="molecule type" value="Genomic_DNA"/>
</dbReference>
<reference evidence="1" key="1">
    <citation type="submission" date="2017-12" db="EMBL/GenBank/DDBJ databases">
        <title>Sequencing the genomes of 1000 Actinobacteria strains.</title>
        <authorList>
            <person name="Klenk H.-P."/>
        </authorList>
    </citation>
    <scope>NUCLEOTIDE SEQUENCE [LARGE SCALE GENOMIC DNA]</scope>
    <source>
        <strain evidence="1">DSM 44228</strain>
    </source>
</reference>
<comment type="caution">
    <text evidence="1">The sequence shown here is derived from an EMBL/GenBank/DDBJ whole genome shotgun (WGS) entry which is preliminary data.</text>
</comment>
<evidence type="ECO:0000313" key="2">
    <source>
        <dbReference type="Proteomes" id="UP000233786"/>
    </source>
</evidence>
<accession>A0A2N3XWD7</accession>
<organism evidence="1 2">
    <name type="scientific">Saccharopolyspora spinosa</name>
    <dbReference type="NCBI Taxonomy" id="60894"/>
    <lineage>
        <taxon>Bacteria</taxon>
        <taxon>Bacillati</taxon>
        <taxon>Actinomycetota</taxon>
        <taxon>Actinomycetes</taxon>
        <taxon>Pseudonocardiales</taxon>
        <taxon>Pseudonocardiaceae</taxon>
        <taxon>Saccharopolyspora</taxon>
    </lineage>
</organism>
<dbReference type="AlphaFoldDB" id="A0A2N3XWD7"/>
<evidence type="ECO:0000313" key="1">
    <source>
        <dbReference type="EMBL" id="PKW14993.1"/>
    </source>
</evidence>
<dbReference type="Proteomes" id="UP000233786">
    <property type="component" value="Unassembled WGS sequence"/>
</dbReference>
<sequence length="170" mass="18921">MAAVTSPRDLQLSADGKWEPYDVFGGASDVTDVGDYLESQGWSPFLRLGAGEWSSLNLLTWQRDQDGRSEYLIEVSNQDQTSEYLKVIGLPRLMDLLARWAPAVQAASIADVVQDLHEPVIEHGGIVETVAARAVWGVQDRLPKLRSYRQQWDAAEAEAVATRQEHRASE</sequence>
<dbReference type="RefSeq" id="WP_010695569.1">
    <property type="nucleotide sequence ID" value="NZ_CP171362.1"/>
</dbReference>